<dbReference type="GO" id="GO:0035329">
    <property type="term" value="P:hippo signaling"/>
    <property type="evidence" value="ECO:0007669"/>
    <property type="project" value="TreeGrafter"/>
</dbReference>
<evidence type="ECO:0000256" key="3">
    <source>
        <dbReference type="ARBA" id="ARBA00022490"/>
    </source>
</evidence>
<dbReference type="AlphaFoldDB" id="A0A5C3M568"/>
<evidence type="ECO:0000256" key="5">
    <source>
        <dbReference type="SAM" id="MobiDB-lite"/>
    </source>
</evidence>
<dbReference type="SUPFAM" id="SSF51045">
    <property type="entry name" value="WW domain"/>
    <property type="match status" value="3"/>
</dbReference>
<dbReference type="OrthoDB" id="3045089at2759"/>
<dbReference type="Proteomes" id="UP000308652">
    <property type="component" value="Unassembled WGS sequence"/>
</dbReference>
<dbReference type="GO" id="GO:0003713">
    <property type="term" value="F:transcription coactivator activity"/>
    <property type="evidence" value="ECO:0007669"/>
    <property type="project" value="TreeGrafter"/>
</dbReference>
<feature type="compositionally biased region" description="Low complexity" evidence="5">
    <location>
        <begin position="145"/>
        <end position="162"/>
    </location>
</feature>
<feature type="domain" description="WW" evidence="6">
    <location>
        <begin position="102"/>
        <end position="135"/>
    </location>
</feature>
<evidence type="ECO:0000256" key="4">
    <source>
        <dbReference type="ARBA" id="ARBA00023242"/>
    </source>
</evidence>
<organism evidence="7 8">
    <name type="scientific">Crucibulum laeve</name>
    <dbReference type="NCBI Taxonomy" id="68775"/>
    <lineage>
        <taxon>Eukaryota</taxon>
        <taxon>Fungi</taxon>
        <taxon>Dikarya</taxon>
        <taxon>Basidiomycota</taxon>
        <taxon>Agaricomycotina</taxon>
        <taxon>Agaricomycetes</taxon>
        <taxon>Agaricomycetidae</taxon>
        <taxon>Agaricales</taxon>
        <taxon>Agaricineae</taxon>
        <taxon>Nidulariaceae</taxon>
        <taxon>Crucibulum</taxon>
    </lineage>
</organism>
<feature type="compositionally biased region" description="Polar residues" evidence="5">
    <location>
        <begin position="50"/>
        <end position="72"/>
    </location>
</feature>
<proteinExistence type="predicted"/>
<dbReference type="CDD" id="cd00201">
    <property type="entry name" value="WW"/>
    <property type="match status" value="3"/>
</dbReference>
<comment type="subcellular location">
    <subcellularLocation>
        <location evidence="2">Cytoplasm</location>
    </subcellularLocation>
    <subcellularLocation>
        <location evidence="1">Nucleus</location>
    </subcellularLocation>
</comment>
<dbReference type="InterPro" id="IPR001202">
    <property type="entry name" value="WW_dom"/>
</dbReference>
<sequence>MSSNGPQPPLTPSNAPEDYGFQNAPGSNPQQIPRPPERPLQPHVAPSPLRPSSSHTRLTSPTNNHLSYNTSPAVPARIEMPCPLSTGAPSVPTRLVDDDTGAPLPPGWERRVDPQNRTYYVDHNTQRTTSHRPTTGNQPAPSIRPTSQSSSQLPSLAPSAAATPISTATSLAAANPSGPYADIPLPLGWEERRTADGRPYFVDHRTRTTIWTDPRQTAVQAAAPVVQPAANANLGPLPSGWEMRLAYTGRVYFVDHNARTTSWSDPRLPTNVDDNVCT</sequence>
<feature type="domain" description="WW" evidence="6">
    <location>
        <begin position="183"/>
        <end position="216"/>
    </location>
</feature>
<protein>
    <recommendedName>
        <fullName evidence="6">WW domain-containing protein</fullName>
    </recommendedName>
</protein>
<feature type="compositionally biased region" description="Polar residues" evidence="5">
    <location>
        <begin position="126"/>
        <end position="140"/>
    </location>
</feature>
<evidence type="ECO:0000259" key="6">
    <source>
        <dbReference type="PROSITE" id="PS50020"/>
    </source>
</evidence>
<feature type="region of interest" description="Disordered" evidence="5">
    <location>
        <begin position="1"/>
        <end position="162"/>
    </location>
</feature>
<dbReference type="PROSITE" id="PS50020">
    <property type="entry name" value="WW_DOMAIN_2"/>
    <property type="match status" value="3"/>
</dbReference>
<keyword evidence="3" id="KW-0963">Cytoplasm</keyword>
<dbReference type="FunFam" id="2.20.70.10:FF:000017">
    <property type="entry name" value="E3 ubiquitin-protein ligase"/>
    <property type="match status" value="1"/>
</dbReference>
<dbReference type="GO" id="GO:0045944">
    <property type="term" value="P:positive regulation of transcription by RNA polymerase II"/>
    <property type="evidence" value="ECO:0007669"/>
    <property type="project" value="TreeGrafter"/>
</dbReference>
<dbReference type="SMART" id="SM00456">
    <property type="entry name" value="WW"/>
    <property type="match status" value="3"/>
</dbReference>
<feature type="domain" description="WW" evidence="6">
    <location>
        <begin position="235"/>
        <end position="268"/>
    </location>
</feature>
<dbReference type="Gene3D" id="2.20.70.10">
    <property type="match status" value="3"/>
</dbReference>
<dbReference type="PANTHER" id="PTHR17616">
    <property type="entry name" value="YES-ASSOCIATED PROTEIN YAP1 FAMILY MEMBER"/>
    <property type="match status" value="1"/>
</dbReference>
<evidence type="ECO:0000313" key="7">
    <source>
        <dbReference type="EMBL" id="TFK40037.1"/>
    </source>
</evidence>
<keyword evidence="8" id="KW-1185">Reference proteome</keyword>
<dbReference type="InterPro" id="IPR036020">
    <property type="entry name" value="WW_dom_sf"/>
</dbReference>
<evidence type="ECO:0000313" key="8">
    <source>
        <dbReference type="Proteomes" id="UP000308652"/>
    </source>
</evidence>
<dbReference type="STRING" id="68775.A0A5C3M568"/>
<dbReference type="Pfam" id="PF00397">
    <property type="entry name" value="WW"/>
    <property type="match status" value="3"/>
</dbReference>
<accession>A0A5C3M568</accession>
<dbReference type="PANTHER" id="PTHR17616:SF8">
    <property type="entry name" value="TRANSCRIPTIONAL COACTIVATOR YORKIE"/>
    <property type="match status" value="1"/>
</dbReference>
<evidence type="ECO:0000256" key="2">
    <source>
        <dbReference type="ARBA" id="ARBA00004496"/>
    </source>
</evidence>
<name>A0A5C3M568_9AGAR</name>
<dbReference type="InterPro" id="IPR051583">
    <property type="entry name" value="YAP1"/>
</dbReference>
<gene>
    <name evidence="7" type="ORF">BDQ12DRAFT_664571</name>
</gene>
<evidence type="ECO:0000256" key="1">
    <source>
        <dbReference type="ARBA" id="ARBA00004123"/>
    </source>
</evidence>
<dbReference type="GO" id="GO:0005737">
    <property type="term" value="C:cytoplasm"/>
    <property type="evidence" value="ECO:0007669"/>
    <property type="project" value="UniProtKB-SubCell"/>
</dbReference>
<dbReference type="GO" id="GO:0005634">
    <property type="term" value="C:nucleus"/>
    <property type="evidence" value="ECO:0007669"/>
    <property type="project" value="UniProtKB-SubCell"/>
</dbReference>
<dbReference type="PROSITE" id="PS01159">
    <property type="entry name" value="WW_DOMAIN_1"/>
    <property type="match status" value="1"/>
</dbReference>
<keyword evidence="4" id="KW-0539">Nucleus</keyword>
<feature type="compositionally biased region" description="Pro residues" evidence="5">
    <location>
        <begin position="1"/>
        <end position="11"/>
    </location>
</feature>
<dbReference type="EMBL" id="ML213597">
    <property type="protein sequence ID" value="TFK40037.1"/>
    <property type="molecule type" value="Genomic_DNA"/>
</dbReference>
<reference evidence="7 8" key="1">
    <citation type="journal article" date="2019" name="Nat. Ecol. Evol.">
        <title>Megaphylogeny resolves global patterns of mushroom evolution.</title>
        <authorList>
            <person name="Varga T."/>
            <person name="Krizsan K."/>
            <person name="Foldi C."/>
            <person name="Dima B."/>
            <person name="Sanchez-Garcia M."/>
            <person name="Sanchez-Ramirez S."/>
            <person name="Szollosi G.J."/>
            <person name="Szarkandi J.G."/>
            <person name="Papp V."/>
            <person name="Albert L."/>
            <person name="Andreopoulos W."/>
            <person name="Angelini C."/>
            <person name="Antonin V."/>
            <person name="Barry K.W."/>
            <person name="Bougher N.L."/>
            <person name="Buchanan P."/>
            <person name="Buyck B."/>
            <person name="Bense V."/>
            <person name="Catcheside P."/>
            <person name="Chovatia M."/>
            <person name="Cooper J."/>
            <person name="Damon W."/>
            <person name="Desjardin D."/>
            <person name="Finy P."/>
            <person name="Geml J."/>
            <person name="Haridas S."/>
            <person name="Hughes K."/>
            <person name="Justo A."/>
            <person name="Karasinski D."/>
            <person name="Kautmanova I."/>
            <person name="Kiss B."/>
            <person name="Kocsube S."/>
            <person name="Kotiranta H."/>
            <person name="LaButti K.M."/>
            <person name="Lechner B.E."/>
            <person name="Liimatainen K."/>
            <person name="Lipzen A."/>
            <person name="Lukacs Z."/>
            <person name="Mihaltcheva S."/>
            <person name="Morgado L.N."/>
            <person name="Niskanen T."/>
            <person name="Noordeloos M.E."/>
            <person name="Ohm R.A."/>
            <person name="Ortiz-Santana B."/>
            <person name="Ovrebo C."/>
            <person name="Racz N."/>
            <person name="Riley R."/>
            <person name="Savchenko A."/>
            <person name="Shiryaev A."/>
            <person name="Soop K."/>
            <person name="Spirin V."/>
            <person name="Szebenyi C."/>
            <person name="Tomsovsky M."/>
            <person name="Tulloss R.E."/>
            <person name="Uehling J."/>
            <person name="Grigoriev I.V."/>
            <person name="Vagvolgyi C."/>
            <person name="Papp T."/>
            <person name="Martin F.M."/>
            <person name="Miettinen O."/>
            <person name="Hibbett D.S."/>
            <person name="Nagy L.G."/>
        </authorList>
    </citation>
    <scope>NUCLEOTIDE SEQUENCE [LARGE SCALE GENOMIC DNA]</scope>
    <source>
        <strain evidence="7 8">CBS 166.37</strain>
    </source>
</reference>